<keyword evidence="4" id="KW-0560">Oxidoreductase</keyword>
<feature type="domain" description="FAD-binding" evidence="6">
    <location>
        <begin position="19"/>
        <end position="289"/>
    </location>
</feature>
<sequence>MLEQSAEIAPIGYGVQLGPNVLPALAQLGLEREVRMASYYPEELTLYEAFSGEVLARVPLCGAAFDGRYPAPYIAIHRVDLHEILLKACRALPNVSLNQATTVTGFTQDAERVYVESSTGQKLEGSALIAADGLRSRIRAQLYPEDQPYDTGYIAHRTIVAMADVPPLMRKRRGVTMWTGPGFHVIYYPLRDATEMNIVAVFETPTDGSEMNDEGYSKHIARVCADAQPEVKEVVSIVNLERRWSIADRHPIRKWRRGLVVLLGDSAHATLQSLAQGAGMAIEDAVTLSGLIDEHGSDYEQAFGRFETLRFGRTTRVQLESRALWHTYHCDGVDAEIRTQQLQERTPEDFYRCLDWLWKSQPFNHSKENS</sequence>
<gene>
    <name evidence="7" type="ORF">RR42_s0703</name>
</gene>
<dbReference type="Gene3D" id="3.50.50.60">
    <property type="entry name" value="FAD/NAD(P)-binding domain"/>
    <property type="match status" value="1"/>
</dbReference>
<comment type="cofactor">
    <cofactor evidence="1">
        <name>FAD</name>
        <dbReference type="ChEBI" id="CHEBI:57692"/>
    </cofactor>
</comment>
<dbReference type="InterPro" id="IPR002938">
    <property type="entry name" value="FAD-bd"/>
</dbReference>
<reference evidence="7 8" key="1">
    <citation type="journal article" date="2015" name="Genome Announc.">
        <title>Complete Genome Sequence of Cupriavidus basilensis 4G11, Isolated from the Oak Ridge Field Research Center Site.</title>
        <authorList>
            <person name="Ray J."/>
            <person name="Waters R.J."/>
            <person name="Skerker J.M."/>
            <person name="Kuehl J.V."/>
            <person name="Price M.N."/>
            <person name="Huang J."/>
            <person name="Chakraborty R."/>
            <person name="Arkin A.P."/>
            <person name="Deutschbauer A."/>
        </authorList>
    </citation>
    <scope>NUCLEOTIDE SEQUENCE [LARGE SCALE GENOMIC DNA]</scope>
    <source>
        <strain evidence="7">4G11</strain>
    </source>
</reference>
<dbReference type="PRINTS" id="PR00420">
    <property type="entry name" value="RNGMNOXGNASE"/>
</dbReference>
<evidence type="ECO:0000259" key="6">
    <source>
        <dbReference type="Pfam" id="PF01494"/>
    </source>
</evidence>
<dbReference type="EMBL" id="CP010537">
    <property type="protein sequence ID" value="AJG22294.1"/>
    <property type="molecule type" value="Genomic_DNA"/>
</dbReference>
<proteinExistence type="predicted"/>
<evidence type="ECO:0000256" key="1">
    <source>
        <dbReference type="ARBA" id="ARBA00001974"/>
    </source>
</evidence>
<evidence type="ECO:0000256" key="2">
    <source>
        <dbReference type="ARBA" id="ARBA00022630"/>
    </source>
</evidence>
<dbReference type="InterPro" id="IPR036188">
    <property type="entry name" value="FAD/NAD-bd_sf"/>
</dbReference>
<dbReference type="KEGG" id="cbw:RR42_s0703"/>
<dbReference type="STRING" id="68895.RR42_s0703"/>
<dbReference type="SUPFAM" id="SSF51905">
    <property type="entry name" value="FAD/NAD(P)-binding domain"/>
    <property type="match status" value="1"/>
</dbReference>
<keyword evidence="2" id="KW-0285">Flavoprotein</keyword>
<dbReference type="Proteomes" id="UP000031843">
    <property type="component" value="Chromosome secondary"/>
</dbReference>
<organism evidence="7 8">
    <name type="scientific">Cupriavidus basilensis</name>
    <dbReference type="NCBI Taxonomy" id="68895"/>
    <lineage>
        <taxon>Bacteria</taxon>
        <taxon>Pseudomonadati</taxon>
        <taxon>Pseudomonadota</taxon>
        <taxon>Betaproteobacteria</taxon>
        <taxon>Burkholderiales</taxon>
        <taxon>Burkholderiaceae</taxon>
        <taxon>Cupriavidus</taxon>
    </lineage>
</organism>
<dbReference type="PANTHER" id="PTHR13789">
    <property type="entry name" value="MONOOXYGENASE"/>
    <property type="match status" value="1"/>
</dbReference>
<dbReference type="PANTHER" id="PTHR13789:SF318">
    <property type="entry name" value="GERANYLGERANYL DIPHOSPHATE REDUCTASE"/>
    <property type="match status" value="1"/>
</dbReference>
<dbReference type="InterPro" id="IPR050493">
    <property type="entry name" value="FAD-dep_Monooxygenase_BioMet"/>
</dbReference>
<dbReference type="Pfam" id="PF01494">
    <property type="entry name" value="FAD_binding_3"/>
    <property type="match status" value="1"/>
</dbReference>
<dbReference type="SUPFAM" id="SSF54373">
    <property type="entry name" value="FAD-linked reductases, C-terminal domain"/>
    <property type="match status" value="1"/>
</dbReference>
<dbReference type="GO" id="GO:0071949">
    <property type="term" value="F:FAD binding"/>
    <property type="evidence" value="ECO:0007669"/>
    <property type="project" value="InterPro"/>
</dbReference>
<accession>A0A0C4YK09</accession>
<keyword evidence="8" id="KW-1185">Reference proteome</keyword>
<evidence type="ECO:0000256" key="4">
    <source>
        <dbReference type="ARBA" id="ARBA00023002"/>
    </source>
</evidence>
<evidence type="ECO:0000313" key="8">
    <source>
        <dbReference type="Proteomes" id="UP000031843"/>
    </source>
</evidence>
<keyword evidence="3" id="KW-0274">FAD</keyword>
<evidence type="ECO:0000256" key="5">
    <source>
        <dbReference type="ARBA" id="ARBA00023033"/>
    </source>
</evidence>
<name>A0A0C4YK09_9BURK</name>
<evidence type="ECO:0000256" key="3">
    <source>
        <dbReference type="ARBA" id="ARBA00022827"/>
    </source>
</evidence>
<protein>
    <submittedName>
        <fullName evidence="7">Putative n-hydroxybenzoate hydroxylase</fullName>
    </submittedName>
</protein>
<keyword evidence="5" id="KW-0503">Monooxygenase</keyword>
<dbReference type="AlphaFoldDB" id="A0A0C4YK09"/>
<dbReference type="GO" id="GO:0004497">
    <property type="term" value="F:monooxygenase activity"/>
    <property type="evidence" value="ECO:0007669"/>
    <property type="project" value="UniProtKB-KW"/>
</dbReference>
<evidence type="ECO:0000313" key="7">
    <source>
        <dbReference type="EMBL" id="AJG22294.1"/>
    </source>
</evidence>